<evidence type="ECO:0000256" key="1">
    <source>
        <dbReference type="ARBA" id="ARBA00010266"/>
    </source>
</evidence>
<evidence type="ECO:0000256" key="3">
    <source>
        <dbReference type="SAM" id="MobiDB-lite"/>
    </source>
</evidence>
<comment type="similarity">
    <text evidence="1">Belongs to the glycosyl hydrolase 73 family.</text>
</comment>
<reference evidence="5 6" key="1">
    <citation type="journal article" date="2019" name="Appl. Microbiol. Biotechnol.">
        <title>Uncovering carbohydrate metabolism through a genotype-phenotype association study of 56 lactic acid bacteria genomes.</title>
        <authorList>
            <person name="Buron-Moles G."/>
            <person name="Chailyan A."/>
            <person name="Dolejs I."/>
            <person name="Forster J."/>
            <person name="Miks M.H."/>
        </authorList>
    </citation>
    <scope>NUCLEOTIDE SEQUENCE [LARGE SCALE GENOMIC DNA]</scope>
    <source>
        <strain evidence="5 6">ATCC 700006</strain>
    </source>
</reference>
<dbReference type="InterPro" id="IPR002901">
    <property type="entry name" value="MGlyc_endo_b_GlcNAc-like_dom"/>
</dbReference>
<keyword evidence="6" id="KW-1185">Reference proteome</keyword>
<evidence type="ECO:0000313" key="6">
    <source>
        <dbReference type="Proteomes" id="UP000295681"/>
    </source>
</evidence>
<evidence type="ECO:0000259" key="4">
    <source>
        <dbReference type="SMART" id="SM00047"/>
    </source>
</evidence>
<dbReference type="RefSeq" id="WP_252762794.1">
    <property type="nucleotide sequence ID" value="NZ_JAGYGP010000002.1"/>
</dbReference>
<dbReference type="SMART" id="SM00047">
    <property type="entry name" value="LYZ2"/>
    <property type="match status" value="1"/>
</dbReference>
<dbReference type="Pfam" id="PF01832">
    <property type="entry name" value="Glucosaminidase"/>
    <property type="match status" value="1"/>
</dbReference>
<dbReference type="PANTHER" id="PTHR33308:SF10">
    <property type="entry name" value="EXO-GLUCOSAMINIDASE LYTG"/>
    <property type="match status" value="1"/>
</dbReference>
<evidence type="ECO:0000313" key="5">
    <source>
        <dbReference type="EMBL" id="TDG68910.1"/>
    </source>
</evidence>
<evidence type="ECO:0000256" key="2">
    <source>
        <dbReference type="ARBA" id="ARBA00022801"/>
    </source>
</evidence>
<dbReference type="Proteomes" id="UP000295681">
    <property type="component" value="Unassembled WGS sequence"/>
</dbReference>
<organism evidence="5 6">
    <name type="scientific">Leuconostoc fallax</name>
    <dbReference type="NCBI Taxonomy" id="1251"/>
    <lineage>
        <taxon>Bacteria</taxon>
        <taxon>Bacillati</taxon>
        <taxon>Bacillota</taxon>
        <taxon>Bacilli</taxon>
        <taxon>Lactobacillales</taxon>
        <taxon>Lactobacillaceae</taxon>
        <taxon>Leuconostoc</taxon>
    </lineage>
</organism>
<dbReference type="STRING" id="907931.GCA_000165675_00552"/>
<dbReference type="Gene3D" id="4.10.80.30">
    <property type="entry name" value="DNA polymerase, domain 6"/>
    <property type="match status" value="1"/>
</dbReference>
<comment type="caution">
    <text evidence="5">The sequence shown here is derived from an EMBL/GenBank/DDBJ whole genome shotgun (WGS) entry which is preliminary data.</text>
</comment>
<dbReference type="InterPro" id="IPR051056">
    <property type="entry name" value="Glycosyl_Hydrolase_73"/>
</dbReference>
<feature type="domain" description="Mannosyl-glycoprotein endo-beta-N-acetylglucosamidase-like" evidence="4">
    <location>
        <begin position="64"/>
        <end position="225"/>
    </location>
</feature>
<dbReference type="PANTHER" id="PTHR33308">
    <property type="entry name" value="PEPTIDOGLYCAN HYDROLASE FLGJ"/>
    <property type="match status" value="1"/>
</dbReference>
<gene>
    <name evidence="5" type="ORF">C5L23_000829</name>
</gene>
<name>A0A4R5N9U3_9LACO</name>
<accession>A0A4R5N9U3</accession>
<dbReference type="Gene3D" id="1.10.530.10">
    <property type="match status" value="1"/>
</dbReference>
<feature type="region of interest" description="Disordered" evidence="3">
    <location>
        <begin position="1"/>
        <end position="29"/>
    </location>
</feature>
<keyword evidence="2" id="KW-0378">Hydrolase</keyword>
<protein>
    <recommendedName>
        <fullName evidence="4">Mannosyl-glycoprotein endo-beta-N-acetylglucosamidase-like domain-containing protein</fullName>
    </recommendedName>
</protein>
<dbReference type="GO" id="GO:0004040">
    <property type="term" value="F:amidase activity"/>
    <property type="evidence" value="ECO:0007669"/>
    <property type="project" value="InterPro"/>
</dbReference>
<proteinExistence type="inferred from homology"/>
<sequence>MATKRKPSPQIRKKYVKKRRPTGRRPKKNQKVMKQWLVLGALSIFVILIIAGMFKSEEKVVEKPTNMTNQTYDARVAWINELAPYARELQKKYGVLASISIGQAILESNWNSSDLASQYHNLYGVKADANQRSVLLPTKEYENGEWVTINGRFAVYNSWQDSMHAHAKLLAHGTSWNPQQYAHVLSAKDYATAAKALTQDGYATDPTYAQKLIEIINTWHLNRFDRKT</sequence>
<dbReference type="EMBL" id="PUFI01000009">
    <property type="protein sequence ID" value="TDG68910.1"/>
    <property type="molecule type" value="Genomic_DNA"/>
</dbReference>
<dbReference type="PRINTS" id="PR01002">
    <property type="entry name" value="FLGFLGJ"/>
</dbReference>
<dbReference type="AlphaFoldDB" id="A0A4R5N9U3"/>